<dbReference type="RefSeq" id="WP_005008170.1">
    <property type="nucleotide sequence ID" value="NZ_HG422173.1"/>
</dbReference>
<proteinExistence type="predicted"/>
<feature type="compositionally biased region" description="Basic residues" evidence="1">
    <location>
        <begin position="267"/>
        <end position="278"/>
    </location>
</feature>
<feature type="region of interest" description="Disordered" evidence="1">
    <location>
        <begin position="82"/>
        <end position="112"/>
    </location>
</feature>
<feature type="region of interest" description="Disordered" evidence="1">
    <location>
        <begin position="1"/>
        <end position="22"/>
    </location>
</feature>
<feature type="region of interest" description="Disordered" evidence="1">
    <location>
        <begin position="254"/>
        <end position="298"/>
    </location>
</feature>
<dbReference type="AlphaFoldDB" id="M1ZB66"/>
<feature type="compositionally biased region" description="Basic residues" evidence="1">
    <location>
        <begin position="179"/>
        <end position="188"/>
    </location>
</feature>
<organism evidence="3 4">
    <name type="scientific">Nitrospina gracilis (strain 3/211)</name>
    <dbReference type="NCBI Taxonomy" id="1266370"/>
    <lineage>
        <taxon>Bacteria</taxon>
        <taxon>Pseudomonadati</taxon>
        <taxon>Nitrospinota/Tectimicrobiota group</taxon>
        <taxon>Nitrospinota</taxon>
        <taxon>Nitrospinia</taxon>
        <taxon>Nitrospinales</taxon>
        <taxon>Nitrospinaceae</taxon>
        <taxon>Nitrospina</taxon>
    </lineage>
</organism>
<comment type="caution">
    <text evidence="3">The sequence shown here is derived from an EMBL/GenBank/DDBJ whole genome shotgun (WGS) entry which is preliminary data.</text>
</comment>
<feature type="compositionally biased region" description="Basic and acidic residues" evidence="1">
    <location>
        <begin position="7"/>
        <end position="21"/>
    </location>
</feature>
<dbReference type="EMBL" id="CAQJ01000035">
    <property type="protein sequence ID" value="CCQ90542.1"/>
    <property type="molecule type" value="Genomic_DNA"/>
</dbReference>
<dbReference type="InParanoid" id="M1ZB66"/>
<keyword evidence="4" id="KW-1185">Reference proteome</keyword>
<feature type="region of interest" description="Disordered" evidence="1">
    <location>
        <begin position="124"/>
        <end position="227"/>
    </location>
</feature>
<dbReference type="HOGENOM" id="CLU_933282_0_0_0"/>
<gene>
    <name evidence="3" type="ORF">NITGR_310030</name>
</gene>
<reference evidence="3 4" key="1">
    <citation type="journal article" date="2013" name="Front. Microbiol.">
        <title>The genome of Nitrospina gracilis illuminates the metabolism and evolution of the major marine nitrite oxidizer.</title>
        <authorList>
            <person name="Luecker S."/>
            <person name="Nowka B."/>
            <person name="Rattei T."/>
            <person name="Spieck E."/>
            <person name="and Daims H."/>
        </authorList>
    </citation>
    <scope>NUCLEOTIDE SEQUENCE [LARGE SCALE GENOMIC DNA]</scope>
    <source>
        <strain evidence="3 4">3/211</strain>
    </source>
</reference>
<dbReference type="Proteomes" id="UP000011704">
    <property type="component" value="Unassembled WGS sequence"/>
</dbReference>
<keyword evidence="2" id="KW-1133">Transmembrane helix</keyword>
<keyword evidence="2" id="KW-0812">Transmembrane</keyword>
<evidence type="ECO:0000313" key="3">
    <source>
        <dbReference type="EMBL" id="CCQ90542.1"/>
    </source>
</evidence>
<evidence type="ECO:0000313" key="4">
    <source>
        <dbReference type="Proteomes" id="UP000011704"/>
    </source>
</evidence>
<protein>
    <submittedName>
        <fullName evidence="3">Uncharacterized protein</fullName>
    </submittedName>
</protein>
<feature type="compositionally biased region" description="Polar residues" evidence="1">
    <location>
        <begin position="93"/>
        <end position="112"/>
    </location>
</feature>
<feature type="compositionally biased region" description="Basic residues" evidence="1">
    <location>
        <begin position="196"/>
        <end position="216"/>
    </location>
</feature>
<sequence length="298" mass="31829">MSLIADSLKKAQKERDKDQSARNRLRGSIFSSLSPKYQRALSLLGWVLILAGGLITLLIPSANYQAEVKPLLLAKPPMPGEVRKGKSFRQKTGPETVSTFQDSKTQTGKNGFSKSEPVAVVAMNPNAQPPEAGGTKTKSGKGKNTLPSSKNPEKSGMGTASVISGSKQKQLPEEVSGKKTIRGTKKQTGRINGSGTKKKTGSTRVQKSIKKPKSRPVRAVPPVPPEKEDVVAYEPFVKPESALEQVAALTEGLNSEANLEPGSNIQSKRKPGRTRFRGKPAGAGSSRHGPDKRKSKAS</sequence>
<evidence type="ECO:0000256" key="1">
    <source>
        <dbReference type="SAM" id="MobiDB-lite"/>
    </source>
</evidence>
<keyword evidence="2" id="KW-0472">Membrane</keyword>
<feature type="transmembrane region" description="Helical" evidence="2">
    <location>
        <begin position="40"/>
        <end position="59"/>
    </location>
</feature>
<name>M1ZB66_NITG3</name>
<accession>M1ZB66</accession>
<dbReference type="STRING" id="1266370.NITGR_310030"/>
<feature type="compositionally biased region" description="Polar residues" evidence="1">
    <location>
        <begin position="254"/>
        <end position="266"/>
    </location>
</feature>
<evidence type="ECO:0000256" key="2">
    <source>
        <dbReference type="SAM" id="Phobius"/>
    </source>
</evidence>